<evidence type="ECO:0000256" key="5">
    <source>
        <dbReference type="HAMAP-Rule" id="MF_00765"/>
    </source>
</evidence>
<evidence type="ECO:0000313" key="6">
    <source>
        <dbReference type="EMBL" id="RMX01452.1"/>
    </source>
</evidence>
<dbReference type="PANTHER" id="PTHR38101:SF1">
    <property type="entry name" value="UPF0307 PROTEIN YJGA"/>
    <property type="match status" value="1"/>
</dbReference>
<dbReference type="Gene3D" id="1.10.60.30">
    <property type="entry name" value="PSPTO4464-like domains"/>
    <property type="match status" value="2"/>
</dbReference>
<dbReference type="HAMAP" id="MF_00765">
    <property type="entry name" value="DarP"/>
    <property type="match status" value="1"/>
</dbReference>
<dbReference type="Proteomes" id="UP000267521">
    <property type="component" value="Unassembled WGS sequence"/>
</dbReference>
<comment type="similarity">
    <text evidence="5">Belongs to the DarP family.</text>
</comment>
<sequence>MSRKTRKGYFVRGQFIAEGSEEDLQFKAELKGRDTSKSDKKRESQALQALGEELLSLRSDLFDALELDEELVDALAQVRRISDFEGRRRQLQYVGKLMRRLDEAEIAAIRDALDVQRQGSAEQTQALHWAEQWRERLIADDAALAQWLQEHPDDEIQPLRALIRQARKDADAVDPASVSMGLAPRKGKAYRELFQWIQRAQQRQTTPEASE</sequence>
<protein>
    <recommendedName>
        <fullName evidence="5">Dual-action ribosomal maturation protein DarP</fullName>
    </recommendedName>
    <alternativeName>
        <fullName evidence="5">Large ribosomal subunit assembly factor DarP</fullName>
    </alternativeName>
</protein>
<keyword evidence="4 5" id="KW-0694">RNA-binding</keyword>
<dbReference type="GO" id="GO:0005829">
    <property type="term" value="C:cytosol"/>
    <property type="evidence" value="ECO:0007669"/>
    <property type="project" value="TreeGrafter"/>
</dbReference>
<dbReference type="GO" id="GO:1902626">
    <property type="term" value="P:assembly of large subunit precursor of preribosome"/>
    <property type="evidence" value="ECO:0007669"/>
    <property type="project" value="UniProtKB-UniRule"/>
</dbReference>
<evidence type="ECO:0000256" key="4">
    <source>
        <dbReference type="ARBA" id="ARBA00022884"/>
    </source>
</evidence>
<dbReference type="RefSeq" id="WP_122237223.1">
    <property type="nucleotide sequence ID" value="NZ_RDQM01000001.1"/>
</dbReference>
<dbReference type="InterPro" id="IPR006839">
    <property type="entry name" value="DarP"/>
</dbReference>
<evidence type="ECO:0000256" key="2">
    <source>
        <dbReference type="ARBA" id="ARBA00022517"/>
    </source>
</evidence>
<dbReference type="GO" id="GO:0019843">
    <property type="term" value="F:rRNA binding"/>
    <property type="evidence" value="ECO:0007669"/>
    <property type="project" value="UniProtKB-UniRule"/>
</dbReference>
<dbReference type="EMBL" id="RDQM01000001">
    <property type="protein sequence ID" value="RMX01452.1"/>
    <property type="molecule type" value="Genomic_DNA"/>
</dbReference>
<dbReference type="NCBIfam" id="NF003593">
    <property type="entry name" value="PRK05255.1-1"/>
    <property type="match status" value="1"/>
</dbReference>
<dbReference type="AlphaFoldDB" id="A0A3M6QG17"/>
<dbReference type="InterPro" id="IPR023153">
    <property type="entry name" value="DarP_sf"/>
</dbReference>
<evidence type="ECO:0000256" key="3">
    <source>
        <dbReference type="ARBA" id="ARBA00022730"/>
    </source>
</evidence>
<proteinExistence type="inferred from homology"/>
<keyword evidence="3 5" id="KW-0699">rRNA-binding</keyword>
<comment type="function">
    <text evidence="5">Member of a network of 50S ribosomal subunit biogenesis factors which assembles along the 30S-50S interface, preventing incorrect 23S rRNA structures from forming. Promotes peptidyl transferase center (PTC) maturation.</text>
</comment>
<reference evidence="6 7" key="1">
    <citation type="submission" date="2018-10" db="EMBL/GenBank/DDBJ databases">
        <title>Comamonadaceae CDC group NO-1 genome sequencing and assembly.</title>
        <authorList>
            <person name="Bernier A.-M."/>
            <person name="Bernard K."/>
        </authorList>
    </citation>
    <scope>NUCLEOTIDE SEQUENCE [LARGE SCALE GENOMIC DNA]</scope>
    <source>
        <strain evidence="6 7">NML970147</strain>
    </source>
</reference>
<accession>A0A3M6QG17</accession>
<dbReference type="SUPFAM" id="SSF158710">
    <property type="entry name" value="PSPTO4464-like"/>
    <property type="match status" value="1"/>
</dbReference>
<organism evidence="6 7">
    <name type="scientific">Allofranklinella schreckenbergeri</name>
    <dbReference type="NCBI Taxonomy" id="1076744"/>
    <lineage>
        <taxon>Bacteria</taxon>
        <taxon>Pseudomonadati</taxon>
        <taxon>Pseudomonadota</taxon>
        <taxon>Betaproteobacteria</taxon>
        <taxon>Burkholderiales</taxon>
        <taxon>Comamonadaceae</taxon>
        <taxon>Allofranklinella</taxon>
    </lineage>
</organism>
<dbReference type="GO" id="GO:0043022">
    <property type="term" value="F:ribosome binding"/>
    <property type="evidence" value="ECO:0007669"/>
    <property type="project" value="UniProtKB-UniRule"/>
</dbReference>
<comment type="caution">
    <text evidence="6">The sequence shown here is derived from an EMBL/GenBank/DDBJ whole genome shotgun (WGS) entry which is preliminary data.</text>
</comment>
<comment type="subcellular location">
    <subcellularLocation>
        <location evidence="5">Cytoplasm</location>
    </subcellularLocation>
    <text evidence="5">Associates with late stage pre-50S ribosomal subunits.</text>
</comment>
<name>A0A3M6QG17_9BURK</name>
<keyword evidence="1 5" id="KW-0963">Cytoplasm</keyword>
<dbReference type="PANTHER" id="PTHR38101">
    <property type="entry name" value="UPF0307 PROTEIN YJGA"/>
    <property type="match status" value="1"/>
</dbReference>
<gene>
    <name evidence="5" type="primary">darP</name>
    <name evidence="6" type="ORF">EBQ26_01380</name>
</gene>
<evidence type="ECO:0000313" key="7">
    <source>
        <dbReference type="Proteomes" id="UP000267521"/>
    </source>
</evidence>
<keyword evidence="2 5" id="KW-0690">Ribosome biogenesis</keyword>
<evidence type="ECO:0000256" key="1">
    <source>
        <dbReference type="ARBA" id="ARBA00022490"/>
    </source>
</evidence>
<dbReference type="PIRSF" id="PIRSF016183">
    <property type="entry name" value="UCP016183"/>
    <property type="match status" value="1"/>
</dbReference>
<dbReference type="Pfam" id="PF04751">
    <property type="entry name" value="DarP"/>
    <property type="match status" value="1"/>
</dbReference>
<dbReference type="CDD" id="cd16331">
    <property type="entry name" value="YjgA-like"/>
    <property type="match status" value="1"/>
</dbReference>